<dbReference type="EMBL" id="REGN01002433">
    <property type="protein sequence ID" value="RNA28119.1"/>
    <property type="molecule type" value="Genomic_DNA"/>
</dbReference>
<evidence type="ECO:0000313" key="1">
    <source>
        <dbReference type="EMBL" id="RNA28119.1"/>
    </source>
</evidence>
<proteinExistence type="predicted"/>
<dbReference type="AlphaFoldDB" id="A0A3M7RXF2"/>
<sequence>MLQQVSLRRRPTRRLPVLALYRENYRKKRTLLEKETIPLKSNSNLLDIINIFTPIIIFFFKNGFIRISIH</sequence>
<dbReference type="Proteomes" id="UP000276133">
    <property type="component" value="Unassembled WGS sequence"/>
</dbReference>
<evidence type="ECO:0000313" key="2">
    <source>
        <dbReference type="Proteomes" id="UP000276133"/>
    </source>
</evidence>
<reference evidence="1 2" key="1">
    <citation type="journal article" date="2018" name="Sci. Rep.">
        <title>Genomic signatures of local adaptation to the degree of environmental predictability in rotifers.</title>
        <authorList>
            <person name="Franch-Gras L."/>
            <person name="Hahn C."/>
            <person name="Garcia-Roger E.M."/>
            <person name="Carmona M.J."/>
            <person name="Serra M."/>
            <person name="Gomez A."/>
        </authorList>
    </citation>
    <scope>NUCLEOTIDE SEQUENCE [LARGE SCALE GENOMIC DNA]</scope>
    <source>
        <strain evidence="1">HYR1</strain>
    </source>
</reference>
<keyword evidence="2" id="KW-1185">Reference proteome</keyword>
<protein>
    <submittedName>
        <fullName evidence="1">Uncharacterized protein</fullName>
    </submittedName>
</protein>
<comment type="caution">
    <text evidence="1">The sequence shown here is derived from an EMBL/GenBank/DDBJ whole genome shotgun (WGS) entry which is preliminary data.</text>
</comment>
<organism evidence="1 2">
    <name type="scientific">Brachionus plicatilis</name>
    <name type="common">Marine rotifer</name>
    <name type="synonym">Brachionus muelleri</name>
    <dbReference type="NCBI Taxonomy" id="10195"/>
    <lineage>
        <taxon>Eukaryota</taxon>
        <taxon>Metazoa</taxon>
        <taxon>Spiralia</taxon>
        <taxon>Gnathifera</taxon>
        <taxon>Rotifera</taxon>
        <taxon>Eurotatoria</taxon>
        <taxon>Monogononta</taxon>
        <taxon>Pseudotrocha</taxon>
        <taxon>Ploima</taxon>
        <taxon>Brachionidae</taxon>
        <taxon>Brachionus</taxon>
    </lineage>
</organism>
<gene>
    <name evidence="1" type="ORF">BpHYR1_006737</name>
</gene>
<name>A0A3M7RXF2_BRAPC</name>
<accession>A0A3M7RXF2</accession>